<keyword evidence="3" id="KW-1185">Reference proteome</keyword>
<dbReference type="EMBL" id="SDIL01000133">
    <property type="protein sequence ID" value="RXK35493.1"/>
    <property type="molecule type" value="Genomic_DNA"/>
</dbReference>
<evidence type="ECO:0000313" key="3">
    <source>
        <dbReference type="Proteomes" id="UP000289152"/>
    </source>
</evidence>
<dbReference type="InParanoid" id="A0A4Q1BFW7"/>
<feature type="coiled-coil region" evidence="1">
    <location>
        <begin position="228"/>
        <end position="255"/>
    </location>
</feature>
<protein>
    <submittedName>
        <fullName evidence="2">Uncharacterized protein</fullName>
    </submittedName>
</protein>
<gene>
    <name evidence="2" type="ORF">M231_07225</name>
</gene>
<proteinExistence type="predicted"/>
<evidence type="ECO:0000256" key="1">
    <source>
        <dbReference type="SAM" id="Coils"/>
    </source>
</evidence>
<dbReference type="AlphaFoldDB" id="A0A4Q1BFW7"/>
<name>A0A4Q1BFW7_TREME</name>
<keyword evidence="1" id="KW-0175">Coiled coil</keyword>
<dbReference type="VEuPathDB" id="FungiDB:TREMEDRAFT_63784"/>
<accession>A0A4Q1BFW7</accession>
<organism evidence="2 3">
    <name type="scientific">Tremella mesenterica</name>
    <name type="common">Jelly fungus</name>
    <dbReference type="NCBI Taxonomy" id="5217"/>
    <lineage>
        <taxon>Eukaryota</taxon>
        <taxon>Fungi</taxon>
        <taxon>Dikarya</taxon>
        <taxon>Basidiomycota</taxon>
        <taxon>Agaricomycotina</taxon>
        <taxon>Tremellomycetes</taxon>
        <taxon>Tremellales</taxon>
        <taxon>Tremellaceae</taxon>
        <taxon>Tremella</taxon>
    </lineage>
</organism>
<dbReference type="Proteomes" id="UP000289152">
    <property type="component" value="Unassembled WGS sequence"/>
</dbReference>
<sequence length="280" mass="31961">MSRAGITNPTPTVDDDSMQGMYGRLSAEELLMSSYFTQRFPIALNSSHKICLSLRPIATTFNIPNDVKGVLDRLQTNIETAKVCPPPTIRGMSEGMTDLEEYFAVGWTEYNPGPTFNITTHFVEQVENLSLVEQSDIPNVLSDTRVLREWIEKFNRERNGMEKHVLDRALWSVNSMRKSWVSTKVCKELTKEEETMFDQVVKLQTETCELLDKLTLANNDLMAEQSNFQETQTENASLRESVEELKSRISQLEEGNLTLLGSRQLYKARKSLTTKFSRSD</sequence>
<evidence type="ECO:0000313" key="2">
    <source>
        <dbReference type="EMBL" id="RXK35493.1"/>
    </source>
</evidence>
<reference evidence="2 3" key="1">
    <citation type="submission" date="2016-06" db="EMBL/GenBank/DDBJ databases">
        <title>Evolution of pathogenesis and genome organization in the Tremellales.</title>
        <authorList>
            <person name="Cuomo C."/>
            <person name="Litvintseva A."/>
            <person name="Heitman J."/>
            <person name="Chen Y."/>
            <person name="Sun S."/>
            <person name="Springer D."/>
            <person name="Dromer F."/>
            <person name="Young S."/>
            <person name="Zeng Q."/>
            <person name="Chapman S."/>
            <person name="Gujja S."/>
            <person name="Saif S."/>
            <person name="Birren B."/>
        </authorList>
    </citation>
    <scope>NUCLEOTIDE SEQUENCE [LARGE SCALE GENOMIC DNA]</scope>
    <source>
        <strain evidence="2 3">ATCC 28783</strain>
    </source>
</reference>
<comment type="caution">
    <text evidence="2">The sequence shown here is derived from an EMBL/GenBank/DDBJ whole genome shotgun (WGS) entry which is preliminary data.</text>
</comment>